<dbReference type="InterPro" id="IPR059177">
    <property type="entry name" value="GH29D-like_dom"/>
</dbReference>
<dbReference type="RefSeq" id="WP_120072081.1">
    <property type="nucleotide sequence ID" value="NZ_CP126113.1"/>
</dbReference>
<protein>
    <submittedName>
        <fullName evidence="10">M20/M25/M40 family metallo-hydrolase</fullName>
    </submittedName>
</protein>
<dbReference type="Gene3D" id="3.50.30.30">
    <property type="match status" value="1"/>
</dbReference>
<gene>
    <name evidence="10" type="ORF">D4N35_007545</name>
</gene>
<dbReference type="InterPro" id="IPR003137">
    <property type="entry name" value="PA_domain"/>
</dbReference>
<dbReference type="Pfam" id="PF04389">
    <property type="entry name" value="Peptidase_M28"/>
    <property type="match status" value="1"/>
</dbReference>
<comment type="caution">
    <text evidence="10">The sequence shown here is derived from an EMBL/GenBank/DDBJ whole genome shotgun (WGS) entry which is preliminary data.</text>
</comment>
<evidence type="ECO:0000256" key="5">
    <source>
        <dbReference type="ARBA" id="ARBA00022833"/>
    </source>
</evidence>
<dbReference type="SUPFAM" id="SSF52025">
    <property type="entry name" value="PA domain"/>
    <property type="match status" value="1"/>
</dbReference>
<feature type="active site" description="Proton donor/acceptor" evidence="7">
    <location>
        <position position="638"/>
    </location>
</feature>
<dbReference type="GO" id="GO:0006508">
    <property type="term" value="P:proteolysis"/>
    <property type="evidence" value="ECO:0007669"/>
    <property type="project" value="UniProtKB-KW"/>
</dbReference>
<keyword evidence="5" id="KW-0862">Zinc</keyword>
<dbReference type="PANTHER" id="PTHR11705:SF143">
    <property type="entry name" value="SLL0236 PROTEIN"/>
    <property type="match status" value="1"/>
</dbReference>
<feature type="domain" description="Peptidase M14" evidence="9">
    <location>
        <begin position="331"/>
        <end position="674"/>
    </location>
</feature>
<reference evidence="10" key="1">
    <citation type="submission" date="2018-12" db="EMBL/GenBank/DDBJ databases">
        <authorList>
            <person name="Sun L."/>
            <person name="Chen Z."/>
        </authorList>
    </citation>
    <scope>NUCLEOTIDE SEQUENCE [LARGE SCALE GENOMIC DNA]</scope>
    <source>
        <strain evidence="10">DSM 16012</strain>
    </source>
</reference>
<dbReference type="PROSITE" id="PS52035">
    <property type="entry name" value="PEPTIDASE_M14"/>
    <property type="match status" value="1"/>
</dbReference>
<evidence type="ECO:0000256" key="2">
    <source>
        <dbReference type="ARBA" id="ARBA00005988"/>
    </source>
</evidence>
<keyword evidence="11" id="KW-1185">Reference proteome</keyword>
<evidence type="ECO:0000313" key="11">
    <source>
        <dbReference type="Proteomes" id="UP000273811"/>
    </source>
</evidence>
<keyword evidence="8" id="KW-0732">Signal</keyword>
<dbReference type="SMART" id="SM00631">
    <property type="entry name" value="Zn_pept"/>
    <property type="match status" value="1"/>
</dbReference>
<evidence type="ECO:0000256" key="1">
    <source>
        <dbReference type="ARBA" id="ARBA00001947"/>
    </source>
</evidence>
<dbReference type="SUPFAM" id="SSF53187">
    <property type="entry name" value="Zn-dependent exopeptidases"/>
    <property type="match status" value="2"/>
</dbReference>
<dbReference type="GO" id="GO:0004181">
    <property type="term" value="F:metallocarboxypeptidase activity"/>
    <property type="evidence" value="ECO:0007669"/>
    <property type="project" value="InterPro"/>
</dbReference>
<dbReference type="InterPro" id="IPR054470">
    <property type="entry name" value="FIMAH_dom"/>
</dbReference>
<dbReference type="Proteomes" id="UP000273811">
    <property type="component" value="Unassembled WGS sequence"/>
</dbReference>
<organism evidence="10 11">
    <name type="scientific">Siminovitchia fortis</name>
    <dbReference type="NCBI Taxonomy" id="254758"/>
    <lineage>
        <taxon>Bacteria</taxon>
        <taxon>Bacillati</taxon>
        <taxon>Bacillota</taxon>
        <taxon>Bacilli</taxon>
        <taxon>Bacillales</taxon>
        <taxon>Bacillaceae</taxon>
        <taxon>Siminovitchia</taxon>
    </lineage>
</organism>
<feature type="signal peptide" evidence="8">
    <location>
        <begin position="1"/>
        <end position="31"/>
    </location>
</feature>
<keyword evidence="3" id="KW-0645">Protease</keyword>
<dbReference type="PANTHER" id="PTHR11705">
    <property type="entry name" value="PROTEASE FAMILY M14 CARBOXYPEPTIDASE A,B"/>
    <property type="match status" value="1"/>
</dbReference>
<sequence length="1290" mass="142242">MSYRRFVSHFLTGTSIVALTVSSFFVNPVEAAPKEDATKVEFERKAALVEIVVPDRKAVEDLVVKGYDLTGYVSDRNGQLEVQAVLTKADIEVLKLKGYKVTVIQTAEEGEKLLRQQEQTEKQKRQPAQQEDKIKVFRADYFKNQSGLFLYLEVKSSAGPDVGMTAEWTDGKGNKQTATMTRKIDAGEYLYHYVLTDIDSVPENVVITTNQGGKAETGLKEWIGDGTPAHDEYFSDFVDKYMTPTEVTERIEQLAEDFPELAEIVALPEKTNGYRRKAQATVGSVVNSAFVLTSKAWGHEGGNDITVDIRPSKSVNAALEVMVDGSHLTVNLGNNSTSDAVIKAINEKAGDLVTATRYRNSNGTGIVQPQSNIKLTDNLRAPKEVSRDPFEIKAIRIGKVRDGSKPGVLGYSQEHAREWVTPLVAVETAERLLRNYHTDEKTRKLVDNLDIFIVPSMNPDGGHYSFYDYNMQRRNLTNHCGPEASDPAYRNSWGVDLNRNYKIGSVWDGWIGGSKSCTSDTFAGPEPFSEPEARNLNWLAEQNPNIKFAMNIHAYGGYFMWSPGAYDANRVTLPRPTAGEEAYYWQASEHILKKIKEHRGTVILPSRTGPIPDVLYSAGGNSADTLWYEHGIYAWNFEVGADLWDARTKRWTAVGFQPAFSEGHAEAMEFANGLIGMFEVAYENANDDVNPESKIVPGAGTYNNPVEIKFETSEPATVYYTLDGSRPTLKSKVIGVGGTREAAETIKIDETTTLKWFSVDAAGNIENGYNPDGDKNNYNEAKIVIDYLEGNISAKAMKNLVERFESEGEFNGAVAARALKTHLTAVELYEQKKEAEKVIKHMGSFKTLIDQQEKGKLISGKAARILKGYADDLIEKWDTSFNPEKAMQHLKHLSVDIGPRVTGTDEERQAAQYIQNEFERLGYDVSAQEFSIRDRVSGELKIVSDNNKKLHSAVSAGSAQTDETGVTGDVFHAELGKPENFTDEAEGKIALIQRGEISFWEKVDNATKAGAAGVIIYDNTESLAPINPSLGDNKSTIPVMGITQADGKALLSMISSGEAKVNLTVRTLTNQKSQNVIAVKKAKGIENPEIVYVTAHYDSVPGSPGANDNGSGTASILELARNFKDMPTNKEIRFIAFGAEEIGLVGSRYYVGQLPKEEVDRSLVNFNLDMVGTNWDKATQLSVNTGDGNSNLAWEAGKAAAGKLGIDQKIMHMYRSGGSDHIPFYEAGIDAALFIWEEPVVHRLEPWYHTPGDVIEKVSPERMGIIGSIINQAVADLMAQEKVDQTKKAS</sequence>
<evidence type="ECO:0000256" key="6">
    <source>
        <dbReference type="ARBA" id="ARBA00023049"/>
    </source>
</evidence>
<keyword evidence="4" id="KW-0378">Hydrolase</keyword>
<accession>A0A443IV24</accession>
<dbReference type="InterPro" id="IPR046450">
    <property type="entry name" value="PA_dom_sf"/>
</dbReference>
<dbReference type="Pfam" id="PF02225">
    <property type="entry name" value="PA"/>
    <property type="match status" value="1"/>
</dbReference>
<feature type="chain" id="PRO_5018987027" evidence="8">
    <location>
        <begin position="32"/>
        <end position="1290"/>
    </location>
</feature>
<dbReference type="EMBL" id="QYTU02000013">
    <property type="protein sequence ID" value="RWR11912.1"/>
    <property type="molecule type" value="Genomic_DNA"/>
</dbReference>
<dbReference type="GO" id="GO:0005615">
    <property type="term" value="C:extracellular space"/>
    <property type="evidence" value="ECO:0007669"/>
    <property type="project" value="TreeGrafter"/>
</dbReference>
<comment type="cofactor">
    <cofactor evidence="1">
        <name>Zn(2+)</name>
        <dbReference type="ChEBI" id="CHEBI:29105"/>
    </cofactor>
</comment>
<evidence type="ECO:0000256" key="8">
    <source>
        <dbReference type="SAM" id="SignalP"/>
    </source>
</evidence>
<keyword evidence="6" id="KW-0482">Metalloprotease</keyword>
<evidence type="ECO:0000256" key="3">
    <source>
        <dbReference type="ARBA" id="ARBA00022670"/>
    </source>
</evidence>
<dbReference type="GO" id="GO:0008270">
    <property type="term" value="F:zinc ion binding"/>
    <property type="evidence" value="ECO:0007669"/>
    <property type="project" value="InterPro"/>
</dbReference>
<evidence type="ECO:0000259" key="9">
    <source>
        <dbReference type="PROSITE" id="PS52035"/>
    </source>
</evidence>
<dbReference type="InterPro" id="IPR000834">
    <property type="entry name" value="Peptidase_M14"/>
</dbReference>
<dbReference type="InterPro" id="IPR007484">
    <property type="entry name" value="Peptidase_M28"/>
</dbReference>
<evidence type="ECO:0000256" key="4">
    <source>
        <dbReference type="ARBA" id="ARBA00022801"/>
    </source>
</evidence>
<dbReference type="Pfam" id="PF22888">
    <property type="entry name" value="FIMAH"/>
    <property type="match status" value="1"/>
</dbReference>
<name>A0A443IV24_9BACI</name>
<dbReference type="OrthoDB" id="9811296at2"/>
<proteinExistence type="inferred from homology"/>
<dbReference type="CDD" id="cd02133">
    <property type="entry name" value="PA_C5a_like"/>
    <property type="match status" value="1"/>
</dbReference>
<evidence type="ECO:0000256" key="7">
    <source>
        <dbReference type="PROSITE-ProRule" id="PRU01379"/>
    </source>
</evidence>
<evidence type="ECO:0000313" key="10">
    <source>
        <dbReference type="EMBL" id="RWR11912.1"/>
    </source>
</evidence>
<dbReference type="Pfam" id="PF00246">
    <property type="entry name" value="Peptidase_M14"/>
    <property type="match status" value="1"/>
</dbReference>
<dbReference type="Pfam" id="PF13290">
    <property type="entry name" value="CHB_HEX_C_1"/>
    <property type="match status" value="1"/>
</dbReference>
<dbReference type="Gene3D" id="3.40.630.10">
    <property type="entry name" value="Zn peptidases"/>
    <property type="match status" value="2"/>
</dbReference>
<comment type="similarity">
    <text evidence="2 7">Belongs to the peptidase M14 family.</text>
</comment>